<dbReference type="PATRIC" id="fig|34073.19.peg.5795"/>
<keyword evidence="1" id="KW-0472">Membrane</keyword>
<evidence type="ECO:0000259" key="2">
    <source>
        <dbReference type="Pfam" id="PF11127"/>
    </source>
</evidence>
<gene>
    <name evidence="3" type="ORF">VPARA_56520</name>
</gene>
<proteinExistence type="predicted"/>
<protein>
    <recommendedName>
        <fullName evidence="2">Inner membrane protein YgaP-like transmembrane domain-containing protein</fullName>
    </recommendedName>
</protein>
<name>A0A0H2LU22_VARPD</name>
<keyword evidence="4" id="KW-1185">Reference proteome</keyword>
<dbReference type="Pfam" id="PF11127">
    <property type="entry name" value="YgaP-like_TM"/>
    <property type="match status" value="1"/>
</dbReference>
<dbReference type="Proteomes" id="UP000035170">
    <property type="component" value="Unassembled WGS sequence"/>
</dbReference>
<sequence>MALQQRENRMSNNLGILDRTLRIASGMLLVALAAPGTIESWGYLGVLGMLTGVVGVCPVYSMLGFDTRWDGS</sequence>
<feature type="domain" description="Inner membrane protein YgaP-like transmembrane" evidence="2">
    <location>
        <begin position="10"/>
        <end position="67"/>
    </location>
</feature>
<accession>A0A0H2LU22</accession>
<dbReference type="EMBL" id="JZWI01000037">
    <property type="protein sequence ID" value="KLN53171.1"/>
    <property type="molecule type" value="Genomic_DNA"/>
</dbReference>
<feature type="transmembrane region" description="Helical" evidence="1">
    <location>
        <begin position="44"/>
        <end position="63"/>
    </location>
</feature>
<dbReference type="InterPro" id="IPR021309">
    <property type="entry name" value="YgaP-like_TM"/>
</dbReference>
<evidence type="ECO:0000313" key="4">
    <source>
        <dbReference type="Proteomes" id="UP000035170"/>
    </source>
</evidence>
<reference evidence="3 4" key="1">
    <citation type="submission" date="2015-03" db="EMBL/GenBank/DDBJ databases">
        <title>Genome sequence of Variovorax paradoxus TBEA6.</title>
        <authorList>
            <person name="Poehlein A."/>
            <person name="Schuldes J."/>
            <person name="Wuebbeler J.H."/>
            <person name="Hiessl S."/>
            <person name="Steinbuechel A."/>
            <person name="Daniel R."/>
        </authorList>
    </citation>
    <scope>NUCLEOTIDE SEQUENCE [LARGE SCALE GENOMIC DNA]</scope>
    <source>
        <strain evidence="3 4">TBEA6</strain>
    </source>
</reference>
<evidence type="ECO:0000313" key="3">
    <source>
        <dbReference type="EMBL" id="KLN53171.1"/>
    </source>
</evidence>
<keyword evidence="1" id="KW-0812">Transmembrane</keyword>
<dbReference type="AlphaFoldDB" id="A0A0H2LU22"/>
<evidence type="ECO:0000256" key="1">
    <source>
        <dbReference type="SAM" id="Phobius"/>
    </source>
</evidence>
<feature type="transmembrane region" description="Helical" evidence="1">
    <location>
        <begin position="21"/>
        <end position="38"/>
    </location>
</feature>
<comment type="caution">
    <text evidence="3">The sequence shown here is derived from an EMBL/GenBank/DDBJ whole genome shotgun (WGS) entry which is preliminary data.</text>
</comment>
<organism evidence="3 4">
    <name type="scientific">Variovorax paradoxus</name>
    <dbReference type="NCBI Taxonomy" id="34073"/>
    <lineage>
        <taxon>Bacteria</taxon>
        <taxon>Pseudomonadati</taxon>
        <taxon>Pseudomonadota</taxon>
        <taxon>Betaproteobacteria</taxon>
        <taxon>Burkholderiales</taxon>
        <taxon>Comamonadaceae</taxon>
        <taxon>Variovorax</taxon>
    </lineage>
</organism>
<keyword evidence="1" id="KW-1133">Transmembrane helix</keyword>